<proteinExistence type="predicted"/>
<evidence type="ECO:0000313" key="1">
    <source>
        <dbReference type="EMBL" id="QQR92224.1"/>
    </source>
</evidence>
<dbReference type="Gene3D" id="2.60.120.560">
    <property type="entry name" value="Exo-inulinase, domain 1"/>
    <property type="match status" value="1"/>
</dbReference>
<gene>
    <name evidence="1" type="ORF">IPJ89_03615</name>
</gene>
<dbReference type="AlphaFoldDB" id="A0A7T9I0S1"/>
<accession>A0A7T9I0S1</accession>
<organism evidence="1">
    <name type="scientific">Candidatus Iainarchaeum sp</name>
    <dbReference type="NCBI Taxonomy" id="3101447"/>
    <lineage>
        <taxon>Archaea</taxon>
        <taxon>Candidatus Iainarchaeota</taxon>
        <taxon>Candidatus Iainarchaeia</taxon>
        <taxon>Candidatus Iainarchaeales</taxon>
        <taxon>Candidatus Iainarchaeaceae</taxon>
        <taxon>Candidatus Iainarchaeum</taxon>
    </lineage>
</organism>
<sequence>MNSQIALPILLLLLITPFAHAQSTNLQPVWDAINNLGLSVQAIQQDIQNIQAFGLQFAQDVVERLDALDERVGGIEAVGTQFILDTNASIVALQQTDENLQQQINSVTTAPTAFTINRSNIYEVVNSGLGTTTVFCNDPTDILLTGYCAGGFFGGSTLGLGILLDDFSDNEYFNNPSWFVVNGTWAAGSGALVGGTADTSNIYTTVNMSGGRDYFMSFKIRQINPNTLGAFKWFATNSGAAANGYDLIFHETGNINLIKWVNGSVVPIATLGQFGPGVDYDVNINHMQNGSILVYIDGTLAANAVDTAYNGGSLISLWTGNGAGLYSFDDITVHHNDNLPSQSGYLNVTDLNQSMGILCNNSWEARILCLQQ</sequence>
<name>A0A7T9I0S1_9ARCH</name>
<dbReference type="Proteomes" id="UP000596004">
    <property type="component" value="Chromosome"/>
</dbReference>
<reference evidence="1" key="1">
    <citation type="submission" date="2020-11" db="EMBL/GenBank/DDBJ databases">
        <title>Connecting structure to function with the recovery of over 1000 high-quality activated sludge metagenome-assembled genomes encoding full-length rRNA genes using long-read sequencing.</title>
        <authorList>
            <person name="Singleton C.M."/>
            <person name="Petriglieri F."/>
            <person name="Kristensen J.M."/>
            <person name="Kirkegaard R.H."/>
            <person name="Michaelsen T.Y."/>
            <person name="Andersen M.H."/>
            <person name="Karst S.M."/>
            <person name="Dueholm M.S."/>
            <person name="Nielsen P.H."/>
            <person name="Albertsen M."/>
        </authorList>
    </citation>
    <scope>NUCLEOTIDE SEQUENCE</scope>
    <source>
        <strain evidence="1">Fred_18-Q3-R57-64_BAT3C.431</strain>
    </source>
</reference>
<protein>
    <submittedName>
        <fullName evidence="1">Uncharacterized protein</fullName>
    </submittedName>
</protein>
<dbReference type="EMBL" id="CP064981">
    <property type="protein sequence ID" value="QQR92224.1"/>
    <property type="molecule type" value="Genomic_DNA"/>
</dbReference>